<comment type="similarity">
    <text evidence="2 7">Belongs to the chalcone isomerase family.</text>
</comment>
<evidence type="ECO:0000259" key="9">
    <source>
        <dbReference type="Pfam" id="PF02431"/>
    </source>
</evidence>
<dbReference type="SUPFAM" id="SSF54626">
    <property type="entry name" value="Chalcone isomerase"/>
    <property type="match status" value="1"/>
</dbReference>
<dbReference type="UniPathway" id="UPA00154"/>
<dbReference type="InterPro" id="IPR016087">
    <property type="entry name" value="Chalcone_isomerase"/>
</dbReference>
<dbReference type="InterPro" id="IPR036298">
    <property type="entry name" value="Chalcone_isomerase_sf"/>
</dbReference>
<evidence type="ECO:0000256" key="1">
    <source>
        <dbReference type="ARBA" id="ARBA00004966"/>
    </source>
</evidence>
<evidence type="ECO:0000256" key="8">
    <source>
        <dbReference type="SAM" id="MobiDB-lite"/>
    </source>
</evidence>
<reference evidence="10 13" key="2">
    <citation type="submission" date="2020-01" db="EMBL/GenBank/DDBJ databases">
        <title>Genome sequence of Arachis hypogaea, cultivar Shitouqi.</title>
        <authorList>
            <person name="Zhuang W."/>
            <person name="Chen H."/>
            <person name="Varshney R."/>
            <person name="Wang D."/>
            <person name="Ming R."/>
        </authorList>
    </citation>
    <scope>NUCLEOTIDE SEQUENCE [LARGE SCALE GENOMIC DNA]</scope>
    <source>
        <tissue evidence="10">Young leaf</tissue>
    </source>
</reference>
<dbReference type="Proteomes" id="UP000289738">
    <property type="component" value="Chromosome B09"/>
</dbReference>
<feature type="compositionally biased region" description="Basic and acidic residues" evidence="8">
    <location>
        <begin position="222"/>
        <end position="237"/>
    </location>
</feature>
<dbReference type="Pfam" id="PF02431">
    <property type="entry name" value="Chalcone"/>
    <property type="match status" value="1"/>
</dbReference>
<dbReference type="Gene3D" id="3.50.70.10">
    <property type="match status" value="1"/>
</dbReference>
<dbReference type="EMBL" id="SDMP01000019">
    <property type="protein sequence ID" value="RYQ93270.1"/>
    <property type="molecule type" value="Genomic_DNA"/>
</dbReference>
<keyword evidence="12" id="KW-1185">Reference proteome</keyword>
<dbReference type="InterPro" id="IPR016088">
    <property type="entry name" value="Chalcone_isomerase_3-sand"/>
</dbReference>
<evidence type="ECO:0000313" key="11">
    <source>
        <dbReference type="EMBL" id="RYQ93271.1"/>
    </source>
</evidence>
<dbReference type="Proteomes" id="UP000464620">
    <property type="component" value="Chromosome B09"/>
</dbReference>
<protein>
    <recommendedName>
        <fullName evidence="7">Chalcone-flavonone isomerase family protein</fullName>
    </recommendedName>
</protein>
<feature type="domain" description="Chalcone isomerase" evidence="9">
    <location>
        <begin position="12"/>
        <end position="214"/>
    </location>
</feature>
<evidence type="ECO:0000313" key="10">
    <source>
        <dbReference type="EMBL" id="QHN79339.1"/>
    </source>
</evidence>
<dbReference type="STRING" id="3818.A0A444XU33"/>
<keyword evidence="4" id="KW-0284">Flavonoid biosynthesis</keyword>
<dbReference type="InterPro" id="IPR016089">
    <property type="entry name" value="Chalcone_isomerase_bundle_sf"/>
</dbReference>
<evidence type="ECO:0000256" key="4">
    <source>
        <dbReference type="ARBA" id="ARBA00023241"/>
    </source>
</evidence>
<dbReference type="Gene3D" id="1.10.890.20">
    <property type="match status" value="1"/>
</dbReference>
<proteinExistence type="inferred from homology"/>
<reference evidence="11 12" key="1">
    <citation type="submission" date="2019-01" db="EMBL/GenBank/DDBJ databases">
        <title>Sequencing of cultivated peanut Arachis hypogaea provides insights into genome evolution and oil improvement.</title>
        <authorList>
            <person name="Chen X."/>
        </authorList>
    </citation>
    <scope>NUCLEOTIDE SEQUENCE [LARGE SCALE GENOMIC DNA]</scope>
    <source>
        <strain evidence="12">cv. Fuhuasheng</strain>
        <strain evidence="11">GDAAS-fuhuasheng2018</strain>
        <tissue evidence="11">Leaves</tissue>
    </source>
</reference>
<name>A0A444XU33_ARAHY</name>
<evidence type="ECO:0000256" key="3">
    <source>
        <dbReference type="ARBA" id="ARBA00023235"/>
    </source>
</evidence>
<dbReference type="EMBL" id="CP031001">
    <property type="protein sequence ID" value="QHN79339.1"/>
    <property type="molecule type" value="Genomic_DNA"/>
</dbReference>
<evidence type="ECO:0000256" key="7">
    <source>
        <dbReference type="RuleBase" id="RU361158"/>
    </source>
</evidence>
<dbReference type="AlphaFoldDB" id="A0A444XU33"/>
<evidence type="ECO:0000256" key="6">
    <source>
        <dbReference type="ARBA" id="ARBA00034056"/>
    </source>
</evidence>
<evidence type="ECO:0000256" key="5">
    <source>
        <dbReference type="ARBA" id="ARBA00025429"/>
    </source>
</evidence>
<dbReference type="GO" id="GO:0045430">
    <property type="term" value="F:chalcone isomerase activity"/>
    <property type="evidence" value="ECO:0007669"/>
    <property type="project" value="UniProtKB-EC"/>
</dbReference>
<evidence type="ECO:0000313" key="13">
    <source>
        <dbReference type="Proteomes" id="UP000464620"/>
    </source>
</evidence>
<comment type="function">
    <text evidence="5">Catalyzes the intramolecular cyclization of bicyclic chalcones into tricyclic (S)-flavanones. Responsible for the isomerization of 4,2',4',6'-tetrahydroxychalcone (also termed chalcone) into naringenin.</text>
</comment>
<dbReference type="GO" id="GO:0009813">
    <property type="term" value="P:flavonoid biosynthetic process"/>
    <property type="evidence" value="ECO:0007669"/>
    <property type="project" value="UniProtKB-UniPathway"/>
</dbReference>
<comment type="pathway">
    <text evidence="1">Secondary metabolite biosynthesis; flavonoid biosynthesis.</text>
</comment>
<evidence type="ECO:0000256" key="2">
    <source>
        <dbReference type="ARBA" id="ARBA00007166"/>
    </source>
</evidence>
<evidence type="ECO:0000313" key="12">
    <source>
        <dbReference type="Proteomes" id="UP000289738"/>
    </source>
</evidence>
<dbReference type="PANTHER" id="PTHR28039:SF8">
    <property type="entry name" value="CHALCONE--FLAVANONE ISOMERASE 1-RELATED"/>
    <property type="match status" value="1"/>
</dbReference>
<accession>A0A444XU33</accession>
<dbReference type="EMBL" id="SDMP01000019">
    <property type="protein sequence ID" value="RYQ93271.1"/>
    <property type="molecule type" value="Genomic_DNA"/>
</dbReference>
<sequence length="255" mass="27703">MVLPSSFTAVQVENVTFPATAKAPGSDKSFFLGGAGVRGLQIDDKFVKFTAIAVYLQDNAVPSLALKWNGKTPTELTESVDFFRDIVTGPFEKFMQVTMILPLTGQQYSQKVSENCVAIWKHLGIYTDQEANAIDKFLSVFKDQNFPPDSSILFTLLPNGSLVIGFSKDGSIPEAGTAVIENKLLSEAVLESMIGKHGVSPAAKQSLATRLYELFKQSGHNDTADKKLHDSDTDHGLHHTKNGNSVAEDVAEKLP</sequence>
<keyword evidence="3 10" id="KW-0413">Isomerase</keyword>
<comment type="catalytic activity">
    <reaction evidence="6">
        <text>a chalcone = a flavanone.</text>
        <dbReference type="EC" id="5.5.1.6"/>
    </reaction>
</comment>
<gene>
    <name evidence="11" type="ORF">Ahy_B09g099540</name>
    <name evidence="10" type="ORF">DS421_19g669220</name>
</gene>
<dbReference type="InterPro" id="IPR044164">
    <property type="entry name" value="CFI"/>
</dbReference>
<organism evidence="11 12">
    <name type="scientific">Arachis hypogaea</name>
    <name type="common">Peanut</name>
    <dbReference type="NCBI Taxonomy" id="3818"/>
    <lineage>
        <taxon>Eukaryota</taxon>
        <taxon>Viridiplantae</taxon>
        <taxon>Streptophyta</taxon>
        <taxon>Embryophyta</taxon>
        <taxon>Tracheophyta</taxon>
        <taxon>Spermatophyta</taxon>
        <taxon>Magnoliopsida</taxon>
        <taxon>eudicotyledons</taxon>
        <taxon>Gunneridae</taxon>
        <taxon>Pentapetalae</taxon>
        <taxon>rosids</taxon>
        <taxon>fabids</taxon>
        <taxon>Fabales</taxon>
        <taxon>Fabaceae</taxon>
        <taxon>Papilionoideae</taxon>
        <taxon>50 kb inversion clade</taxon>
        <taxon>dalbergioids sensu lato</taxon>
        <taxon>Dalbergieae</taxon>
        <taxon>Pterocarpus clade</taxon>
        <taxon>Arachis</taxon>
    </lineage>
</organism>
<dbReference type="OrthoDB" id="1903537at2759"/>
<dbReference type="PANTHER" id="PTHR28039">
    <property type="entry name" value="CHALCONE--FLAVONONE ISOMERASE 1-RELATED"/>
    <property type="match status" value="1"/>
</dbReference>
<feature type="region of interest" description="Disordered" evidence="8">
    <location>
        <begin position="221"/>
        <end position="255"/>
    </location>
</feature>